<evidence type="ECO:0000313" key="8">
    <source>
        <dbReference type="Proteomes" id="UP000231371"/>
    </source>
</evidence>
<dbReference type="Gene3D" id="3.40.50.720">
    <property type="entry name" value="NAD(P)-binding Rossmann-like Domain"/>
    <property type="match status" value="2"/>
</dbReference>
<dbReference type="AlphaFoldDB" id="A0A2H0KFH2"/>
<evidence type="ECO:0000259" key="5">
    <source>
        <dbReference type="Pfam" id="PF00389"/>
    </source>
</evidence>
<dbReference type="PROSITE" id="PS00671">
    <property type="entry name" value="D_2_HYDROXYACID_DH_3"/>
    <property type="match status" value="1"/>
</dbReference>
<evidence type="ECO:0000256" key="1">
    <source>
        <dbReference type="ARBA" id="ARBA00005854"/>
    </source>
</evidence>
<dbReference type="CDD" id="cd05301">
    <property type="entry name" value="GDH"/>
    <property type="match status" value="1"/>
</dbReference>
<dbReference type="GO" id="GO:0030267">
    <property type="term" value="F:glyoxylate reductase (NADPH) activity"/>
    <property type="evidence" value="ECO:0007669"/>
    <property type="project" value="TreeGrafter"/>
</dbReference>
<comment type="similarity">
    <text evidence="1 4">Belongs to the D-isomer specific 2-hydroxyacid dehydrogenase family.</text>
</comment>
<dbReference type="GO" id="GO:0005829">
    <property type="term" value="C:cytosol"/>
    <property type="evidence" value="ECO:0007669"/>
    <property type="project" value="TreeGrafter"/>
</dbReference>
<dbReference type="Proteomes" id="UP000231371">
    <property type="component" value="Unassembled WGS sequence"/>
</dbReference>
<feature type="domain" description="D-isomer specific 2-hydroxyacid dehydrogenase NAD-binding" evidence="6">
    <location>
        <begin position="110"/>
        <end position="287"/>
    </location>
</feature>
<evidence type="ECO:0000256" key="4">
    <source>
        <dbReference type="RuleBase" id="RU003719"/>
    </source>
</evidence>
<comment type="caution">
    <text evidence="7">The sequence shown here is derived from an EMBL/GenBank/DDBJ whole genome shotgun (WGS) entry which is preliminary data.</text>
</comment>
<dbReference type="InterPro" id="IPR006140">
    <property type="entry name" value="D-isomer_DH_NAD-bd"/>
</dbReference>
<dbReference type="InterPro" id="IPR036291">
    <property type="entry name" value="NAD(P)-bd_dom_sf"/>
</dbReference>
<evidence type="ECO:0000256" key="2">
    <source>
        <dbReference type="ARBA" id="ARBA00023002"/>
    </source>
</evidence>
<dbReference type="EMBL" id="PCVI01000048">
    <property type="protein sequence ID" value="PIQ69975.1"/>
    <property type="molecule type" value="Genomic_DNA"/>
</dbReference>
<dbReference type="SUPFAM" id="SSF52283">
    <property type="entry name" value="Formate/glycerate dehydrogenase catalytic domain-like"/>
    <property type="match status" value="1"/>
</dbReference>
<dbReference type="InterPro" id="IPR050223">
    <property type="entry name" value="D-isomer_2-hydroxyacid_DH"/>
</dbReference>
<keyword evidence="2 4" id="KW-0560">Oxidoreductase</keyword>
<evidence type="ECO:0000256" key="3">
    <source>
        <dbReference type="ARBA" id="ARBA00023027"/>
    </source>
</evidence>
<name>A0A2H0KFH2_9BACT</name>
<dbReference type="FunFam" id="3.40.50.720:FF:000203">
    <property type="entry name" value="D-3-phosphoglycerate dehydrogenase (SerA)"/>
    <property type="match status" value="1"/>
</dbReference>
<dbReference type="SUPFAM" id="SSF51735">
    <property type="entry name" value="NAD(P)-binding Rossmann-fold domains"/>
    <property type="match status" value="1"/>
</dbReference>
<proteinExistence type="inferred from homology"/>
<dbReference type="PANTHER" id="PTHR10996">
    <property type="entry name" value="2-HYDROXYACID DEHYDROGENASE-RELATED"/>
    <property type="match status" value="1"/>
</dbReference>
<feature type="domain" description="D-isomer specific 2-hydroxyacid dehydrogenase catalytic" evidence="5">
    <location>
        <begin position="3"/>
        <end position="319"/>
    </location>
</feature>
<dbReference type="Pfam" id="PF02826">
    <property type="entry name" value="2-Hacid_dh_C"/>
    <property type="match status" value="1"/>
</dbReference>
<keyword evidence="3" id="KW-0520">NAD</keyword>
<organism evidence="7 8">
    <name type="scientific">Candidatus Shapirobacteria bacterium CG11_big_fil_rev_8_21_14_0_20_40_12</name>
    <dbReference type="NCBI Taxonomy" id="1974889"/>
    <lineage>
        <taxon>Bacteria</taxon>
        <taxon>Candidatus Shapironibacteriota</taxon>
    </lineage>
</organism>
<gene>
    <name evidence="7" type="ORF">COV89_02910</name>
</gene>
<dbReference type="GO" id="GO:0051287">
    <property type="term" value="F:NAD binding"/>
    <property type="evidence" value="ECO:0007669"/>
    <property type="project" value="InterPro"/>
</dbReference>
<sequence>MKVAVTRKIPRVGIDVLEDAGFEVVGNPTERLLTGVELQNFVKGADGILCLIIDRITKEVIDAAGGNLKIIANYGVGYDNIDFEYAKSKGVMVTNTPSELSSRAVAEFTIGLIFAVLKRIVEGDEFCRRGDMGGWKPEIFLGMNLEGRTLGIVGLGRIGCLVAKMAKAFGLRVVYTKRNRDLEAEKEFGLEYMSFENLLRESDIVSLHVPLTNETRRMINQRTLELMKDTAFLINTSRGGVVDEAALVEYLKKGKLSGAALDVYEYEPEINPELCGLPNVVITPHIASSVQEVRDDMAIMAAKNIVEALNGRTPPNLVNR</sequence>
<dbReference type="InterPro" id="IPR029753">
    <property type="entry name" value="D-isomer_DH_CS"/>
</dbReference>
<reference evidence="7 8" key="1">
    <citation type="submission" date="2017-09" db="EMBL/GenBank/DDBJ databases">
        <title>Depth-based differentiation of microbial function through sediment-hosted aquifers and enrichment of novel symbionts in the deep terrestrial subsurface.</title>
        <authorList>
            <person name="Probst A.J."/>
            <person name="Ladd B."/>
            <person name="Jarett J.K."/>
            <person name="Geller-Mcgrath D.E."/>
            <person name="Sieber C.M."/>
            <person name="Emerson J.B."/>
            <person name="Anantharaman K."/>
            <person name="Thomas B.C."/>
            <person name="Malmstrom R."/>
            <person name="Stieglmeier M."/>
            <person name="Klingl A."/>
            <person name="Woyke T."/>
            <person name="Ryan C.M."/>
            <person name="Banfield J.F."/>
        </authorList>
    </citation>
    <scope>NUCLEOTIDE SEQUENCE [LARGE SCALE GENOMIC DNA]</scope>
    <source>
        <strain evidence="7">CG11_big_fil_rev_8_21_14_0_20_40_12</strain>
    </source>
</reference>
<dbReference type="GO" id="GO:0016618">
    <property type="term" value="F:hydroxypyruvate reductase [NAD(P)H] activity"/>
    <property type="evidence" value="ECO:0007669"/>
    <property type="project" value="TreeGrafter"/>
</dbReference>
<dbReference type="InterPro" id="IPR006139">
    <property type="entry name" value="D-isomer_2_OHA_DH_cat_dom"/>
</dbReference>
<accession>A0A2H0KFH2</accession>
<dbReference type="PANTHER" id="PTHR10996:SF283">
    <property type="entry name" value="GLYOXYLATE_HYDROXYPYRUVATE REDUCTASE B"/>
    <property type="match status" value="1"/>
</dbReference>
<dbReference type="InterPro" id="IPR029752">
    <property type="entry name" value="D-isomer_DH_CS1"/>
</dbReference>
<dbReference type="Pfam" id="PF00389">
    <property type="entry name" value="2-Hacid_dh"/>
    <property type="match status" value="1"/>
</dbReference>
<dbReference type="PROSITE" id="PS00065">
    <property type="entry name" value="D_2_HYDROXYACID_DH_1"/>
    <property type="match status" value="1"/>
</dbReference>
<evidence type="ECO:0000259" key="6">
    <source>
        <dbReference type="Pfam" id="PF02826"/>
    </source>
</evidence>
<evidence type="ECO:0000313" key="7">
    <source>
        <dbReference type="EMBL" id="PIQ69975.1"/>
    </source>
</evidence>
<protein>
    <submittedName>
        <fullName evidence="7">D-glycerate dehydrogenase</fullName>
    </submittedName>
</protein>
<dbReference type="PROSITE" id="PS00670">
    <property type="entry name" value="D_2_HYDROXYACID_DH_2"/>
    <property type="match status" value="1"/>
</dbReference>